<keyword evidence="2" id="KW-1185">Reference proteome</keyword>
<proteinExistence type="predicted"/>
<accession>A0A5D2DUL7</accession>
<protein>
    <recommendedName>
        <fullName evidence="3">RNase H type-1 domain-containing protein</fullName>
    </recommendedName>
</protein>
<name>A0A5D2DUL7_GOSDA</name>
<evidence type="ECO:0008006" key="3">
    <source>
        <dbReference type="Google" id="ProtNLM"/>
    </source>
</evidence>
<reference evidence="1 2" key="1">
    <citation type="submission" date="2019-06" db="EMBL/GenBank/DDBJ databases">
        <title>WGS assembly of Gossypium darwinii.</title>
        <authorList>
            <person name="Chen Z.J."/>
            <person name="Sreedasyam A."/>
            <person name="Ando A."/>
            <person name="Song Q."/>
            <person name="De L."/>
            <person name="Hulse-Kemp A."/>
            <person name="Ding M."/>
            <person name="Ye W."/>
            <person name="Kirkbride R."/>
            <person name="Jenkins J."/>
            <person name="Plott C."/>
            <person name="Lovell J."/>
            <person name="Lin Y.-M."/>
            <person name="Vaughn R."/>
            <person name="Liu B."/>
            <person name="Li W."/>
            <person name="Simpson S."/>
            <person name="Scheffler B."/>
            <person name="Saski C."/>
            <person name="Grover C."/>
            <person name="Hu G."/>
            <person name="Conover J."/>
            <person name="Carlson J."/>
            <person name="Shu S."/>
            <person name="Boston L."/>
            <person name="Williams M."/>
            <person name="Peterson D."/>
            <person name="Mcgee K."/>
            <person name="Jones D."/>
            <person name="Wendel J."/>
            <person name="Stelly D."/>
            <person name="Grimwood J."/>
            <person name="Schmutz J."/>
        </authorList>
    </citation>
    <scope>NUCLEOTIDE SEQUENCE [LARGE SCALE GENOMIC DNA]</scope>
    <source>
        <strain evidence="1">1808015.09</strain>
    </source>
</reference>
<gene>
    <name evidence="1" type="ORF">ES288_D01G262900v1</name>
</gene>
<dbReference type="Proteomes" id="UP000323506">
    <property type="component" value="Chromosome D01"/>
</dbReference>
<dbReference type="AlphaFoldDB" id="A0A5D2DUL7"/>
<evidence type="ECO:0000313" key="1">
    <source>
        <dbReference type="EMBL" id="TYG84611.1"/>
    </source>
</evidence>
<organism evidence="1 2">
    <name type="scientific">Gossypium darwinii</name>
    <name type="common">Darwin's cotton</name>
    <name type="synonym">Gossypium barbadense var. darwinii</name>
    <dbReference type="NCBI Taxonomy" id="34276"/>
    <lineage>
        <taxon>Eukaryota</taxon>
        <taxon>Viridiplantae</taxon>
        <taxon>Streptophyta</taxon>
        <taxon>Embryophyta</taxon>
        <taxon>Tracheophyta</taxon>
        <taxon>Spermatophyta</taxon>
        <taxon>Magnoliopsida</taxon>
        <taxon>eudicotyledons</taxon>
        <taxon>Gunneridae</taxon>
        <taxon>Pentapetalae</taxon>
        <taxon>rosids</taxon>
        <taxon>malvids</taxon>
        <taxon>Malvales</taxon>
        <taxon>Malvaceae</taxon>
        <taxon>Malvoideae</taxon>
        <taxon>Gossypium</taxon>
    </lineage>
</organism>
<sequence>MFVTCKLRLCWWSKVRWSDSWFSMDDAFVDRKAICCVVNTEEVFWGNHCPGLIGGILRDNEGRTLLIFSRSMGLTDPMLAEVIVLKETICVFTASKWLGKNKLIVESNCNNDSYIVSLCLAFPGSREMEIRLVPRDANGTADRLAKAGNNRPSDLLSVCS</sequence>
<dbReference type="EMBL" id="CM017701">
    <property type="protein sequence ID" value="TYG84611.1"/>
    <property type="molecule type" value="Genomic_DNA"/>
</dbReference>
<evidence type="ECO:0000313" key="2">
    <source>
        <dbReference type="Proteomes" id="UP000323506"/>
    </source>
</evidence>